<feature type="compositionally biased region" description="Basic and acidic residues" evidence="1">
    <location>
        <begin position="115"/>
        <end position="126"/>
    </location>
</feature>
<organism evidence="2 3">
    <name type="scientific">Dreissena polymorpha</name>
    <name type="common">Zebra mussel</name>
    <name type="synonym">Mytilus polymorpha</name>
    <dbReference type="NCBI Taxonomy" id="45954"/>
    <lineage>
        <taxon>Eukaryota</taxon>
        <taxon>Metazoa</taxon>
        <taxon>Spiralia</taxon>
        <taxon>Lophotrochozoa</taxon>
        <taxon>Mollusca</taxon>
        <taxon>Bivalvia</taxon>
        <taxon>Autobranchia</taxon>
        <taxon>Heteroconchia</taxon>
        <taxon>Euheterodonta</taxon>
        <taxon>Imparidentia</taxon>
        <taxon>Neoheterodontei</taxon>
        <taxon>Myida</taxon>
        <taxon>Dreissenoidea</taxon>
        <taxon>Dreissenidae</taxon>
        <taxon>Dreissena</taxon>
    </lineage>
</organism>
<keyword evidence="3" id="KW-1185">Reference proteome</keyword>
<reference evidence="2" key="2">
    <citation type="submission" date="2020-11" db="EMBL/GenBank/DDBJ databases">
        <authorList>
            <person name="McCartney M.A."/>
            <person name="Auch B."/>
            <person name="Kono T."/>
            <person name="Mallez S."/>
            <person name="Becker A."/>
            <person name="Gohl D.M."/>
            <person name="Silverstein K.A.T."/>
            <person name="Koren S."/>
            <person name="Bechman K.B."/>
            <person name="Herman A."/>
            <person name="Abrahante J.E."/>
            <person name="Garbe J."/>
        </authorList>
    </citation>
    <scope>NUCLEOTIDE SEQUENCE</scope>
    <source>
        <strain evidence="2">Duluth1</strain>
        <tissue evidence="2">Whole animal</tissue>
    </source>
</reference>
<feature type="region of interest" description="Disordered" evidence="1">
    <location>
        <begin position="1"/>
        <end position="70"/>
    </location>
</feature>
<proteinExistence type="predicted"/>
<evidence type="ECO:0000313" key="3">
    <source>
        <dbReference type="Proteomes" id="UP000828390"/>
    </source>
</evidence>
<protein>
    <submittedName>
        <fullName evidence="2">Uncharacterized protein</fullName>
    </submittedName>
</protein>
<dbReference type="EMBL" id="JAIWYP010000005">
    <property type="protein sequence ID" value="KAH3820703.1"/>
    <property type="molecule type" value="Genomic_DNA"/>
</dbReference>
<evidence type="ECO:0000256" key="1">
    <source>
        <dbReference type="SAM" id="MobiDB-lite"/>
    </source>
</evidence>
<evidence type="ECO:0000313" key="2">
    <source>
        <dbReference type="EMBL" id="KAH3820703.1"/>
    </source>
</evidence>
<sequence length="263" mass="29271">METEGTGNSEVQQLDDSGDVICNIPETQKNDNSPSSDDEPSSESDLETLSEVSASSRRERKDTRRRCSSKTRETIAVINGALTDLVSELREIKSNQAGPEARLLKTERMQLSDKAAARCDKRDSGDSFRPPIGMQPSESRITEDQIPTGNARSRQLGSSQSRNRPMMYRQEIDTRLSASSQPFVSRAHSNMAVNQNTNYANTSSVTPYLCHNGHTGGQIYQNGCQYGHQPEHYPTRSHRSRSHERMRIPLSMVRGLAGVVNPF</sequence>
<gene>
    <name evidence="2" type="ORF">DPMN_122451</name>
</gene>
<accession>A0A9D4GPQ8</accession>
<comment type="caution">
    <text evidence="2">The sequence shown here is derived from an EMBL/GenBank/DDBJ whole genome shotgun (WGS) entry which is preliminary data.</text>
</comment>
<feature type="compositionally biased region" description="Polar residues" evidence="1">
    <location>
        <begin position="1"/>
        <end position="15"/>
    </location>
</feature>
<dbReference type="AlphaFoldDB" id="A0A9D4GPQ8"/>
<name>A0A9D4GPQ8_DREPO</name>
<feature type="region of interest" description="Disordered" evidence="1">
    <location>
        <begin position="115"/>
        <end position="165"/>
    </location>
</feature>
<feature type="compositionally biased region" description="Acidic residues" evidence="1">
    <location>
        <begin position="36"/>
        <end position="48"/>
    </location>
</feature>
<dbReference type="Proteomes" id="UP000828390">
    <property type="component" value="Unassembled WGS sequence"/>
</dbReference>
<reference evidence="2" key="1">
    <citation type="journal article" date="2019" name="bioRxiv">
        <title>The Genome of the Zebra Mussel, Dreissena polymorpha: A Resource for Invasive Species Research.</title>
        <authorList>
            <person name="McCartney M.A."/>
            <person name="Auch B."/>
            <person name="Kono T."/>
            <person name="Mallez S."/>
            <person name="Zhang Y."/>
            <person name="Obille A."/>
            <person name="Becker A."/>
            <person name="Abrahante J.E."/>
            <person name="Garbe J."/>
            <person name="Badalamenti J.P."/>
            <person name="Herman A."/>
            <person name="Mangelson H."/>
            <person name="Liachko I."/>
            <person name="Sullivan S."/>
            <person name="Sone E.D."/>
            <person name="Koren S."/>
            <person name="Silverstein K.A.T."/>
            <person name="Beckman K.B."/>
            <person name="Gohl D.M."/>
        </authorList>
    </citation>
    <scope>NUCLEOTIDE SEQUENCE</scope>
    <source>
        <strain evidence="2">Duluth1</strain>
        <tissue evidence="2">Whole animal</tissue>
    </source>
</reference>
<feature type="compositionally biased region" description="Polar residues" evidence="1">
    <location>
        <begin position="145"/>
        <end position="163"/>
    </location>
</feature>